<evidence type="ECO:0000313" key="2">
    <source>
        <dbReference type="Proteomes" id="UP000007993"/>
    </source>
</evidence>
<organism evidence="1 2">
    <name type="scientific">Rhodopirellula baltica SH28</name>
    <dbReference type="NCBI Taxonomy" id="993517"/>
    <lineage>
        <taxon>Bacteria</taxon>
        <taxon>Pseudomonadati</taxon>
        <taxon>Planctomycetota</taxon>
        <taxon>Planctomycetia</taxon>
        <taxon>Pirellulales</taxon>
        <taxon>Pirellulaceae</taxon>
        <taxon>Rhodopirellula</taxon>
    </lineage>
</organism>
<dbReference type="PATRIC" id="fig|993517.3.peg.3010"/>
<comment type="caution">
    <text evidence="1">The sequence shown here is derived from an EMBL/GenBank/DDBJ whole genome shotgun (WGS) entry which is preliminary data.</text>
</comment>
<reference evidence="1 2" key="1">
    <citation type="journal article" date="2013" name="Mar. Genomics">
        <title>Expression of sulfatases in Rhodopirellula baltica and the diversity of sulfatases in the genus Rhodopirellula.</title>
        <authorList>
            <person name="Wegner C.E."/>
            <person name="Richter-Heitmann T."/>
            <person name="Klindworth A."/>
            <person name="Klockow C."/>
            <person name="Richter M."/>
            <person name="Achstetter T."/>
            <person name="Glockner F.O."/>
            <person name="Harder J."/>
        </authorList>
    </citation>
    <scope>NUCLEOTIDE SEQUENCE [LARGE SCALE GENOMIC DNA]</scope>
    <source>
        <strain evidence="1 2">SH28</strain>
    </source>
</reference>
<proteinExistence type="predicted"/>
<evidence type="ECO:0000313" key="1">
    <source>
        <dbReference type="EMBL" id="EKK01935.1"/>
    </source>
</evidence>
<gene>
    <name evidence="1" type="ORF">RBSH_02780</name>
</gene>
<dbReference type="AlphaFoldDB" id="K5CDY5"/>
<protein>
    <submittedName>
        <fullName evidence="1">Uncharacterized protein</fullName>
    </submittedName>
</protein>
<sequence>MARAAQVTMEGGRKMVCVWIEVESSDEVPVWLGYQQPSGTTNHNAAL</sequence>
<accession>K5CDY5</accession>
<dbReference type="EMBL" id="AMCW01000076">
    <property type="protein sequence ID" value="EKK01935.1"/>
    <property type="molecule type" value="Genomic_DNA"/>
</dbReference>
<name>K5CDY5_RHOBT</name>
<dbReference type="Proteomes" id="UP000007993">
    <property type="component" value="Unassembled WGS sequence"/>
</dbReference>